<name>A0A5C6B4Q9_9BACT</name>
<gene>
    <name evidence="2" type="ORF">Pla52n_11760</name>
</gene>
<accession>A0A5C6B4Q9</accession>
<protein>
    <recommendedName>
        <fullName evidence="1">Transposase DDE domain-containing protein</fullName>
    </recommendedName>
</protein>
<dbReference type="Proteomes" id="UP000320176">
    <property type="component" value="Unassembled WGS sequence"/>
</dbReference>
<dbReference type="RefSeq" id="WP_261344234.1">
    <property type="nucleotide sequence ID" value="NZ_CP151726.1"/>
</dbReference>
<organism evidence="2 3">
    <name type="scientific">Stieleria varia</name>
    <dbReference type="NCBI Taxonomy" id="2528005"/>
    <lineage>
        <taxon>Bacteria</taxon>
        <taxon>Pseudomonadati</taxon>
        <taxon>Planctomycetota</taxon>
        <taxon>Planctomycetia</taxon>
        <taxon>Pirellulales</taxon>
        <taxon>Pirellulaceae</taxon>
        <taxon>Stieleria</taxon>
    </lineage>
</organism>
<dbReference type="InterPro" id="IPR025668">
    <property type="entry name" value="Tnp_DDE_dom"/>
</dbReference>
<dbReference type="AlphaFoldDB" id="A0A5C6B4Q9"/>
<dbReference type="Pfam" id="PF13701">
    <property type="entry name" value="DDE_Tnp_1_4"/>
    <property type="match status" value="1"/>
</dbReference>
<reference evidence="2 3" key="1">
    <citation type="submission" date="2019-02" db="EMBL/GenBank/DDBJ databases">
        <title>Deep-cultivation of Planctomycetes and their phenomic and genomic characterization uncovers novel biology.</title>
        <authorList>
            <person name="Wiegand S."/>
            <person name="Jogler M."/>
            <person name="Boedeker C."/>
            <person name="Pinto D."/>
            <person name="Vollmers J."/>
            <person name="Rivas-Marin E."/>
            <person name="Kohn T."/>
            <person name="Peeters S.H."/>
            <person name="Heuer A."/>
            <person name="Rast P."/>
            <person name="Oberbeckmann S."/>
            <person name="Bunk B."/>
            <person name="Jeske O."/>
            <person name="Meyerdierks A."/>
            <person name="Storesund J.E."/>
            <person name="Kallscheuer N."/>
            <person name="Luecker S."/>
            <person name="Lage O.M."/>
            <person name="Pohl T."/>
            <person name="Merkel B.J."/>
            <person name="Hornburger P."/>
            <person name="Mueller R.-W."/>
            <person name="Bruemmer F."/>
            <person name="Labrenz M."/>
            <person name="Spormann A.M."/>
            <person name="Op Den Camp H."/>
            <person name="Overmann J."/>
            <person name="Amann R."/>
            <person name="Jetten M.S.M."/>
            <person name="Mascher T."/>
            <person name="Medema M.H."/>
            <person name="Devos D.P."/>
            <person name="Kaster A.-K."/>
            <person name="Ovreas L."/>
            <person name="Rohde M."/>
            <person name="Galperin M.Y."/>
            <person name="Jogler C."/>
        </authorList>
    </citation>
    <scope>NUCLEOTIDE SEQUENCE [LARGE SCALE GENOMIC DNA]</scope>
    <source>
        <strain evidence="2 3">Pla52n</strain>
    </source>
</reference>
<proteinExistence type="predicted"/>
<dbReference type="EMBL" id="SJPN01000002">
    <property type="protein sequence ID" value="TWU05464.1"/>
    <property type="molecule type" value="Genomic_DNA"/>
</dbReference>
<evidence type="ECO:0000259" key="1">
    <source>
        <dbReference type="Pfam" id="PF13701"/>
    </source>
</evidence>
<evidence type="ECO:0000313" key="3">
    <source>
        <dbReference type="Proteomes" id="UP000320176"/>
    </source>
</evidence>
<evidence type="ECO:0000313" key="2">
    <source>
        <dbReference type="EMBL" id="TWU05464.1"/>
    </source>
</evidence>
<keyword evidence="3" id="KW-1185">Reference proteome</keyword>
<feature type="domain" description="Transposase DDE" evidence="1">
    <location>
        <begin position="29"/>
        <end position="138"/>
    </location>
</feature>
<comment type="caution">
    <text evidence="2">The sequence shown here is derived from an EMBL/GenBank/DDBJ whole genome shotgun (WGS) entry which is preliminary data.</text>
</comment>
<sequence>METFSTVDSRCRRQARSSNWPIGFSARYFFLVTNWQEDQRSAEELLAHYRPRGTFEDRLGEFNAAIGPHLSSQPFKANEATMLLGLLSFNLSSICRNELEDAVGGCWDLTRFQLFILKIGGEIIKHSRRAVLRIAESAQPFWSRLIERFESWTSPRDATTTAPSPRPWMPPPAHSHLCEVLRT</sequence>